<dbReference type="Proteomes" id="UP000198949">
    <property type="component" value="Unassembled WGS sequence"/>
</dbReference>
<evidence type="ECO:0000313" key="3">
    <source>
        <dbReference type="Proteomes" id="UP000198949"/>
    </source>
</evidence>
<dbReference type="AlphaFoldDB" id="A0A1G7CIF9"/>
<feature type="transmembrane region" description="Helical" evidence="1">
    <location>
        <begin position="39"/>
        <end position="56"/>
    </location>
</feature>
<keyword evidence="1" id="KW-0812">Transmembrane</keyword>
<protein>
    <recommendedName>
        <fullName evidence="4">Excreted virulence factor EspC, type VII ESX diderm</fullName>
    </recommendedName>
</protein>
<keyword evidence="1" id="KW-0472">Membrane</keyword>
<reference evidence="3" key="1">
    <citation type="submission" date="2016-10" db="EMBL/GenBank/DDBJ databases">
        <authorList>
            <person name="Varghese N."/>
            <person name="Submissions S."/>
        </authorList>
    </citation>
    <scope>NUCLEOTIDE SEQUENCE [LARGE SCALE GENOMIC DNA]</scope>
    <source>
        <strain evidence="3">CGMCC 4.3516</strain>
    </source>
</reference>
<dbReference type="OrthoDB" id="5196296at2"/>
<accession>A0A1G7CIF9</accession>
<proteinExistence type="predicted"/>
<keyword evidence="1" id="KW-1133">Transmembrane helix</keyword>
<keyword evidence="3" id="KW-1185">Reference proteome</keyword>
<dbReference type="RefSeq" id="WP_091040115.1">
    <property type="nucleotide sequence ID" value="NZ_FNAD01000020.1"/>
</dbReference>
<name>A0A1G7CIF9_9ACTN</name>
<evidence type="ECO:0008006" key="4">
    <source>
        <dbReference type="Google" id="ProtNLM"/>
    </source>
</evidence>
<organism evidence="2 3">
    <name type="scientific">Glycomyces harbinensis</name>
    <dbReference type="NCBI Taxonomy" id="58114"/>
    <lineage>
        <taxon>Bacteria</taxon>
        <taxon>Bacillati</taxon>
        <taxon>Actinomycetota</taxon>
        <taxon>Actinomycetes</taxon>
        <taxon>Glycomycetales</taxon>
        <taxon>Glycomycetaceae</taxon>
        <taxon>Glycomyces</taxon>
    </lineage>
</organism>
<dbReference type="EMBL" id="FNAD01000020">
    <property type="protein sequence ID" value="SDE39148.1"/>
    <property type="molecule type" value="Genomic_DNA"/>
</dbReference>
<sequence>MPWIDVDAQKLRQAASALRETTGEVEALADYAHEADPDWWTWGLGGIPFAGLYFGVSEMVFHPALKDAGEAVEGLCARLEACADTHEDNDAAIATELEKLGSEMKGDK</sequence>
<evidence type="ECO:0000313" key="2">
    <source>
        <dbReference type="EMBL" id="SDE39148.1"/>
    </source>
</evidence>
<dbReference type="STRING" id="58114.SAMN05216270_1204"/>
<gene>
    <name evidence="2" type="ORF">SAMN05216270_1204</name>
</gene>
<evidence type="ECO:0000256" key="1">
    <source>
        <dbReference type="SAM" id="Phobius"/>
    </source>
</evidence>